<name>A0ACC4DE48_PURLI</name>
<dbReference type="EMBL" id="JBGNUJ010000011">
    <property type="protein sequence ID" value="KAL3954107.1"/>
    <property type="molecule type" value="Genomic_DNA"/>
</dbReference>
<evidence type="ECO:0000313" key="1">
    <source>
        <dbReference type="EMBL" id="KAL3954107.1"/>
    </source>
</evidence>
<evidence type="ECO:0000313" key="2">
    <source>
        <dbReference type="Proteomes" id="UP001638806"/>
    </source>
</evidence>
<reference evidence="1" key="1">
    <citation type="submission" date="2024-12" db="EMBL/GenBank/DDBJ databases">
        <title>Comparative genomics and development of molecular markers within Purpureocillium lilacinum and among Purpureocillium species.</title>
        <authorList>
            <person name="Yeh Z.-Y."/>
            <person name="Ni N.-T."/>
            <person name="Lo P.-H."/>
            <person name="Mushyakhwo K."/>
            <person name="Lin C.-F."/>
            <person name="Nai Y.-S."/>
        </authorList>
    </citation>
    <scope>NUCLEOTIDE SEQUENCE</scope>
    <source>
        <strain evidence="1">NCHU-NPUST-175</strain>
    </source>
</reference>
<sequence length="656" mass="69664">MRSLLLSAALPLAAEALVFRDDNQFTQAPGILRFPVSTTLIPGKALRSRQDDVGLADQKTGLMYTIDVTIGTPGQKVSVQFDTGSPNLWVNPQCSTAPNKELCTKFSQFTHSTTLVDLKQSGQLRYNIGRVNVEWVYDYVNIGSKLEDQPANLRCWHRQHAAVGGYTGYQPRPHRLEEPLPLVLDQLAQQNFIKSRAFSMDLRPDGDERGSVIFGGIDTKKFTGPLHKLPIVPASQSPDKYTRYWVNVDGIAITTADGNAHTIFDKTAGLTAYLDSGTTVSQLPPAMFNEVLKLFPGARKDTRYNQWYVDCSLVNSKGFVSFKFGNVVIKAPFRDFIWQQPDYKVCVLGFVPDAGNQFILGDTFLRSVYTVFDWDNQNAYVAQGDDCGSHIIPIGKGADSVPELVGECGRPTTSSTTSHSKTTSETKTSSHTKTDTTTTSKPTKTGSSSSGSVTSTPSGSTSSHGTVSSTTGWHNGTTTAAPTYTSTVRTTRTYTITSCAPTVTNCPVGHVTTETITSLTTWCPGETAKPTVTETASCPEITGTFTIPAPPCTKSPCASQSAPAVVTVVPITTHSVTVTVPGCHSCGPAPTDVTTPAVTYTATTPAGTAPGISTVTKPCTTCSAPTQSAPVTAGAAKTVGLSAAGVVAAVLAVALM</sequence>
<organism evidence="1 2">
    <name type="scientific">Purpureocillium lilacinum</name>
    <name type="common">Paecilomyces lilacinus</name>
    <dbReference type="NCBI Taxonomy" id="33203"/>
    <lineage>
        <taxon>Eukaryota</taxon>
        <taxon>Fungi</taxon>
        <taxon>Dikarya</taxon>
        <taxon>Ascomycota</taxon>
        <taxon>Pezizomycotina</taxon>
        <taxon>Sordariomycetes</taxon>
        <taxon>Hypocreomycetidae</taxon>
        <taxon>Hypocreales</taxon>
        <taxon>Ophiocordycipitaceae</taxon>
        <taxon>Purpureocillium</taxon>
    </lineage>
</organism>
<accession>A0ACC4DE48</accession>
<protein>
    <submittedName>
        <fullName evidence="1">Uncharacterized protein</fullName>
    </submittedName>
</protein>
<gene>
    <name evidence="1" type="ORF">ACCO45_012063</name>
</gene>
<keyword evidence="2" id="KW-1185">Reference proteome</keyword>
<dbReference type="Proteomes" id="UP001638806">
    <property type="component" value="Unassembled WGS sequence"/>
</dbReference>
<proteinExistence type="predicted"/>
<comment type="caution">
    <text evidence="1">The sequence shown here is derived from an EMBL/GenBank/DDBJ whole genome shotgun (WGS) entry which is preliminary data.</text>
</comment>